<feature type="domain" description="Cytochrome c" evidence="5">
    <location>
        <begin position="858"/>
        <end position="990"/>
    </location>
</feature>
<dbReference type="InterPro" id="IPR013428">
    <property type="entry name" value="Membrane-bound_put_N"/>
</dbReference>
<proteinExistence type="predicted"/>
<protein>
    <submittedName>
        <fullName evidence="6">Cytochrome c</fullName>
    </submittedName>
</protein>
<dbReference type="Pfam" id="PF23500">
    <property type="entry name" value="DUF7133"/>
    <property type="match status" value="1"/>
</dbReference>
<dbReference type="PROSITE" id="PS51007">
    <property type="entry name" value="CYTC"/>
    <property type="match status" value="1"/>
</dbReference>
<name>A0A517SYK7_9BACT</name>
<dbReference type="GO" id="GO:0020037">
    <property type="term" value="F:heme binding"/>
    <property type="evidence" value="ECO:0007669"/>
    <property type="project" value="InterPro"/>
</dbReference>
<evidence type="ECO:0000313" key="6">
    <source>
        <dbReference type="EMBL" id="QDT61228.1"/>
    </source>
</evidence>
<dbReference type="InterPro" id="IPR055557">
    <property type="entry name" value="DUF7133"/>
</dbReference>
<dbReference type="InterPro" id="IPR011041">
    <property type="entry name" value="Quinoprot_gluc/sorb_DH_b-prop"/>
</dbReference>
<dbReference type="SUPFAM" id="SSF46626">
    <property type="entry name" value="Cytochrome c"/>
    <property type="match status" value="1"/>
</dbReference>
<dbReference type="NCBIfam" id="TIGR02603">
    <property type="entry name" value="CxxCH_TIGR02603"/>
    <property type="match status" value="1"/>
</dbReference>
<evidence type="ECO:0000256" key="4">
    <source>
        <dbReference type="PROSITE-ProRule" id="PRU00433"/>
    </source>
</evidence>
<dbReference type="PANTHER" id="PTHR33546">
    <property type="entry name" value="LARGE, MULTIFUNCTIONAL SECRETED PROTEIN-RELATED"/>
    <property type="match status" value="1"/>
</dbReference>
<evidence type="ECO:0000259" key="5">
    <source>
        <dbReference type="PROSITE" id="PS51007"/>
    </source>
</evidence>
<keyword evidence="3 4" id="KW-0408">Iron</keyword>
<dbReference type="Gene3D" id="2.120.10.30">
    <property type="entry name" value="TolB, C-terminal domain"/>
    <property type="match status" value="1"/>
</dbReference>
<dbReference type="InterPro" id="IPR036909">
    <property type="entry name" value="Cyt_c-like_dom_sf"/>
</dbReference>
<evidence type="ECO:0000256" key="1">
    <source>
        <dbReference type="ARBA" id="ARBA00022617"/>
    </source>
</evidence>
<keyword evidence="1 4" id="KW-0349">Heme</keyword>
<evidence type="ECO:0000256" key="3">
    <source>
        <dbReference type="ARBA" id="ARBA00023004"/>
    </source>
</evidence>
<organism evidence="6 7">
    <name type="scientific">Stieleria bergensis</name>
    <dbReference type="NCBI Taxonomy" id="2528025"/>
    <lineage>
        <taxon>Bacteria</taxon>
        <taxon>Pseudomonadati</taxon>
        <taxon>Planctomycetota</taxon>
        <taxon>Planctomycetia</taxon>
        <taxon>Pirellulales</taxon>
        <taxon>Pirellulaceae</taxon>
        <taxon>Stieleria</taxon>
    </lineage>
</organism>
<dbReference type="GO" id="GO:0009055">
    <property type="term" value="F:electron transfer activity"/>
    <property type="evidence" value="ECO:0007669"/>
    <property type="project" value="InterPro"/>
</dbReference>
<dbReference type="SUPFAM" id="SSF50952">
    <property type="entry name" value="Soluble quinoprotein glucose dehydrogenase"/>
    <property type="match status" value="1"/>
</dbReference>
<dbReference type="InterPro" id="IPR011042">
    <property type="entry name" value="6-blade_b-propeller_TolB-like"/>
</dbReference>
<reference evidence="6 7" key="1">
    <citation type="submission" date="2019-02" db="EMBL/GenBank/DDBJ databases">
        <title>Deep-cultivation of Planctomycetes and their phenomic and genomic characterization uncovers novel biology.</title>
        <authorList>
            <person name="Wiegand S."/>
            <person name="Jogler M."/>
            <person name="Boedeker C."/>
            <person name="Pinto D."/>
            <person name="Vollmers J."/>
            <person name="Rivas-Marin E."/>
            <person name="Kohn T."/>
            <person name="Peeters S.H."/>
            <person name="Heuer A."/>
            <person name="Rast P."/>
            <person name="Oberbeckmann S."/>
            <person name="Bunk B."/>
            <person name="Jeske O."/>
            <person name="Meyerdierks A."/>
            <person name="Storesund J.E."/>
            <person name="Kallscheuer N."/>
            <person name="Luecker S."/>
            <person name="Lage O.M."/>
            <person name="Pohl T."/>
            <person name="Merkel B.J."/>
            <person name="Hornburger P."/>
            <person name="Mueller R.-W."/>
            <person name="Bruemmer F."/>
            <person name="Labrenz M."/>
            <person name="Spormann A.M."/>
            <person name="Op den Camp H."/>
            <person name="Overmann J."/>
            <person name="Amann R."/>
            <person name="Jetten M.S.M."/>
            <person name="Mascher T."/>
            <person name="Medema M.H."/>
            <person name="Devos D.P."/>
            <person name="Kaster A.-K."/>
            <person name="Ovreas L."/>
            <person name="Rohde M."/>
            <person name="Galperin M.Y."/>
            <person name="Jogler C."/>
        </authorList>
    </citation>
    <scope>NUCLEOTIDE SEQUENCE [LARGE SCALE GENOMIC DNA]</scope>
    <source>
        <strain evidence="6 7">SV_7m_r</strain>
    </source>
</reference>
<keyword evidence="7" id="KW-1185">Reference proteome</keyword>
<accession>A0A517SYK7</accession>
<dbReference type="InterPro" id="IPR013427">
    <property type="entry name" value="Haem-bd_dom_put"/>
</dbReference>
<dbReference type="RefSeq" id="WP_419187538.1">
    <property type="nucleotide sequence ID" value="NZ_CP036272.1"/>
</dbReference>
<dbReference type="PANTHER" id="PTHR33546:SF1">
    <property type="entry name" value="LARGE, MULTIFUNCTIONAL SECRETED PROTEIN"/>
    <property type="match status" value="1"/>
</dbReference>
<sequence>MNHRSLSVFDAFLSLLCLFAARVMPVALMAILLLTNLGCSDAEGDDFPEVTNNETANDDQPMPAAEAAASMQLPAGFEAQVFASEPDVRNPIAMAWDDQQRMWVAENYTYSDRKQHFDLSLRDRVIVLKDTNGDGKADQRQVFTDQVQMLTSVEVGRGGVWLMCPPQLLFIPDADGDAKPDGPAQVVLDGFTVSSSNYHNFANGLRWGPDGWLYGRCGHSCPGRIGAPGTLDEQRVPIDGGIWRYHPQHKTVEVLTHGTVNPWGHDWDKNGELFFINTVIGHLWHCIPGAHFIESFGESRNPFVFERLDMIADHYHYDRNGSWQQSRDGAANDLGGGHAHIGMMIYQSDRWPANYHDKLFTLNQHGKRANVESLRRQGSGYVGSHEPDFMLAKDAFFRGLEIQTGPDGDAYVLDWSDTGECHDHTGVHRTSGRIYKLHYQRTPGDKRAVAQAQRFAKPMCLAGSGKLPDLWLDYQAGKVTTERLHALLDDPNENVRVWAIRLLTDRWPLDTLMGPMKNVKYPDDQATYQQLLRVAKHDSSGLVKLALASTLQRLPLEKRSALATLMVSDASLAEDRDLPAMVWFGLMPLVDGDLEGLASVAADCTWPNTLTWITRGLVSKCNSDPEALAGLLKRAETMPAALQLAVLMGMDQQTKGWLRAQQPEHWTEFKMLDSVAKQQAIVARLSQLFGDGLSIDQLRQLVLNKKQPLQTRMEALQSLINARPKTLRSICESLITEREINAVAARGLALSNDPRAAERLANAYRRFHPNDREGLIEILASRPVFAHALLDQLDAAKDPIPSAAVNAFHARQILAFDDPELSAKLTAKWGSLRETSEEKQELIDQWKEKLTAEVLAGADLAKGRQLFTKTCSQCHRLFGQGEQIGPDLTGSQRQSLDYLLINLLDPSAVVGKDHRMTVVVTEDGRVLNGLLVLKNDQTLVLQTPTRRETLPTQSIETMKQTMLSPMPEGMLNSLSDAQVRDLIAYLQSPVQVR</sequence>
<dbReference type="InterPro" id="IPR009056">
    <property type="entry name" value="Cyt_c-like_dom"/>
</dbReference>
<gene>
    <name evidence="6" type="ORF">SV7mr_37620</name>
</gene>
<keyword evidence="2 4" id="KW-0479">Metal-binding</keyword>
<evidence type="ECO:0000256" key="2">
    <source>
        <dbReference type="ARBA" id="ARBA00022723"/>
    </source>
</evidence>
<dbReference type="EMBL" id="CP036272">
    <property type="protein sequence ID" value="QDT61228.1"/>
    <property type="molecule type" value="Genomic_DNA"/>
</dbReference>
<dbReference type="AlphaFoldDB" id="A0A517SYK7"/>
<dbReference type="Pfam" id="PF00034">
    <property type="entry name" value="Cytochrom_C"/>
    <property type="match status" value="1"/>
</dbReference>
<evidence type="ECO:0000313" key="7">
    <source>
        <dbReference type="Proteomes" id="UP000315003"/>
    </source>
</evidence>
<dbReference type="Proteomes" id="UP000315003">
    <property type="component" value="Chromosome"/>
</dbReference>
<dbReference type="NCBIfam" id="TIGR02604">
    <property type="entry name" value="Piru_Ver_Nterm"/>
    <property type="match status" value="1"/>
</dbReference>
<dbReference type="Gene3D" id="1.10.760.10">
    <property type="entry name" value="Cytochrome c-like domain"/>
    <property type="match status" value="1"/>
</dbReference>
<dbReference type="GO" id="GO:0046872">
    <property type="term" value="F:metal ion binding"/>
    <property type="evidence" value="ECO:0007669"/>
    <property type="project" value="UniProtKB-KW"/>
</dbReference>